<evidence type="ECO:0008006" key="3">
    <source>
        <dbReference type="Google" id="ProtNLM"/>
    </source>
</evidence>
<dbReference type="SUPFAM" id="SSF47413">
    <property type="entry name" value="lambda repressor-like DNA-binding domains"/>
    <property type="match status" value="1"/>
</dbReference>
<protein>
    <recommendedName>
        <fullName evidence="3">HTH cro/C1-type domain-containing protein</fullName>
    </recommendedName>
</protein>
<dbReference type="RefSeq" id="WP_386348065.1">
    <property type="nucleotide sequence ID" value="NZ_JBHSFG010000059.1"/>
</dbReference>
<dbReference type="EMBL" id="JBHSFG010000059">
    <property type="protein sequence ID" value="MFC4469309.1"/>
    <property type="molecule type" value="Genomic_DNA"/>
</dbReference>
<name>A0ABV8YVS0_9ACTN</name>
<reference evidence="2" key="1">
    <citation type="journal article" date="2019" name="Int. J. Syst. Evol. Microbiol.">
        <title>The Global Catalogue of Microorganisms (GCM) 10K type strain sequencing project: providing services to taxonomists for standard genome sequencing and annotation.</title>
        <authorList>
            <consortium name="The Broad Institute Genomics Platform"/>
            <consortium name="The Broad Institute Genome Sequencing Center for Infectious Disease"/>
            <person name="Wu L."/>
            <person name="Ma J."/>
        </authorList>
    </citation>
    <scope>NUCLEOTIDE SEQUENCE [LARGE SCALE GENOMIC DNA]</scope>
    <source>
        <strain evidence="2">DT43</strain>
    </source>
</reference>
<accession>A0ABV8YVS0</accession>
<dbReference type="InterPro" id="IPR010982">
    <property type="entry name" value="Lambda_DNA-bd_dom_sf"/>
</dbReference>
<proteinExistence type="predicted"/>
<evidence type="ECO:0000313" key="1">
    <source>
        <dbReference type="EMBL" id="MFC4469309.1"/>
    </source>
</evidence>
<dbReference type="Proteomes" id="UP001596012">
    <property type="component" value="Unassembled WGS sequence"/>
</dbReference>
<organism evidence="1 2">
    <name type="scientific">Streptomyces xiangluensis</name>
    <dbReference type="NCBI Taxonomy" id="2665720"/>
    <lineage>
        <taxon>Bacteria</taxon>
        <taxon>Bacillati</taxon>
        <taxon>Actinomycetota</taxon>
        <taxon>Actinomycetes</taxon>
        <taxon>Kitasatosporales</taxon>
        <taxon>Streptomycetaceae</taxon>
        <taxon>Streptomyces</taxon>
    </lineage>
</organism>
<sequence>MNAAHSSAYERLVAAAAGLKVPDAVREVATAPPRDPEPGQIWRAVWERTIQLLVITAVDDDTVHAIPVSLERYADASTLLLPAEASTLEQPLALWWGLKQPLPWCVLDRQVSHLTVPLPASLHPDLPHTAPPGARWGSAPPSPAVADAEYRGVLTDTLARLSAARWVQEGSGALPQLLQQRGVTVAQLGAQLQLPPAQALPLWRGQYPLTADQAEKLAVLLGLGMDEVLAANPALPPALVSELNRPLRRSQLRALAARHLEDEHRARLRAAYGIVTLAARQEDRTHINWAARTDGYFELRLGQ</sequence>
<evidence type="ECO:0000313" key="2">
    <source>
        <dbReference type="Proteomes" id="UP001596012"/>
    </source>
</evidence>
<gene>
    <name evidence="1" type="ORF">ACFPH6_33155</name>
</gene>
<comment type="caution">
    <text evidence="1">The sequence shown here is derived from an EMBL/GenBank/DDBJ whole genome shotgun (WGS) entry which is preliminary data.</text>
</comment>
<keyword evidence="2" id="KW-1185">Reference proteome</keyword>